<evidence type="ECO:0000256" key="1">
    <source>
        <dbReference type="SAM" id="MobiDB-lite"/>
    </source>
</evidence>
<feature type="compositionally biased region" description="Basic residues" evidence="1">
    <location>
        <begin position="8"/>
        <end position="24"/>
    </location>
</feature>
<reference evidence="2 3" key="1">
    <citation type="submission" date="2022-11" db="EMBL/GenBank/DDBJ databases">
        <title>Minimal conservation of predation-associated metabolite biosynthetic gene clusters underscores biosynthetic potential of Myxococcota including descriptions for ten novel species: Archangium lansinium sp. nov., Myxococcus landrumus sp. nov., Nannocystis bai.</title>
        <authorList>
            <person name="Ahearne A."/>
            <person name="Stevens C."/>
            <person name="Phillips K."/>
        </authorList>
    </citation>
    <scope>NUCLEOTIDE SEQUENCE [LARGE SCALE GENOMIC DNA]</scope>
    <source>
        <strain evidence="2 3">MIWBW</strain>
    </source>
</reference>
<gene>
    <name evidence="2" type="ORF">OV287_31610</name>
</gene>
<feature type="region of interest" description="Disordered" evidence="1">
    <location>
        <begin position="1"/>
        <end position="24"/>
    </location>
</feature>
<dbReference type="EMBL" id="JAPNKA010000001">
    <property type="protein sequence ID" value="MCY1079018.1"/>
    <property type="molecule type" value="Genomic_DNA"/>
</dbReference>
<feature type="region of interest" description="Disordered" evidence="1">
    <location>
        <begin position="168"/>
        <end position="192"/>
    </location>
</feature>
<dbReference type="RefSeq" id="WP_267537773.1">
    <property type="nucleotide sequence ID" value="NZ_JAPNKA010000001.1"/>
</dbReference>
<evidence type="ECO:0000313" key="2">
    <source>
        <dbReference type="EMBL" id="MCY1079018.1"/>
    </source>
</evidence>
<organism evidence="2 3">
    <name type="scientific">Archangium lansingense</name>
    <dbReference type="NCBI Taxonomy" id="2995310"/>
    <lineage>
        <taxon>Bacteria</taxon>
        <taxon>Pseudomonadati</taxon>
        <taxon>Myxococcota</taxon>
        <taxon>Myxococcia</taxon>
        <taxon>Myxococcales</taxon>
        <taxon>Cystobacterineae</taxon>
        <taxon>Archangiaceae</taxon>
        <taxon>Archangium</taxon>
    </lineage>
</organism>
<proteinExistence type="predicted"/>
<accession>A0ABT4ABG0</accession>
<name>A0ABT4ABG0_9BACT</name>
<comment type="caution">
    <text evidence="2">The sequence shown here is derived from an EMBL/GenBank/DDBJ whole genome shotgun (WGS) entry which is preliminary data.</text>
</comment>
<keyword evidence="3" id="KW-1185">Reference proteome</keyword>
<evidence type="ECO:0000313" key="3">
    <source>
        <dbReference type="Proteomes" id="UP001207654"/>
    </source>
</evidence>
<protein>
    <submittedName>
        <fullName evidence="2">Uncharacterized protein</fullName>
    </submittedName>
</protein>
<dbReference type="Proteomes" id="UP001207654">
    <property type="component" value="Unassembled WGS sequence"/>
</dbReference>
<sequence>MRDEKQRQKTRARKQKKREQKRRMLASRKPGWLDLEGLGPDAKLSMTLLAFASPILSSLPKAQFVPDVVQGILECAADVWNVVVGSEPGQVAQRLVELARYHAQLQSIPEVQMADLVIGLAERKVQDFPSDYRAVFSVQVRWRDTGDELRVYAAGAVLSPGTWIPAPLSMTPPPSHEGDDPDCFTGSELEGR</sequence>